<evidence type="ECO:0000313" key="2">
    <source>
        <dbReference type="EMBL" id="MEE6147646.1"/>
    </source>
</evidence>
<accession>A0ABU7RAN4</accession>
<dbReference type="InterPro" id="IPR029068">
    <property type="entry name" value="Glyas_Bleomycin-R_OHBP_Dase"/>
</dbReference>
<proteinExistence type="predicted"/>
<dbReference type="SUPFAM" id="SSF54593">
    <property type="entry name" value="Glyoxalase/Bleomycin resistance protein/Dihydroxybiphenyl dioxygenase"/>
    <property type="match status" value="1"/>
</dbReference>
<organism evidence="2 3">
    <name type="scientific">Olsenella absiana</name>
    <dbReference type="NCBI Taxonomy" id="3115222"/>
    <lineage>
        <taxon>Bacteria</taxon>
        <taxon>Bacillati</taxon>
        <taxon>Actinomycetota</taxon>
        <taxon>Coriobacteriia</taxon>
        <taxon>Coriobacteriales</taxon>
        <taxon>Atopobiaceae</taxon>
        <taxon>Olsenella</taxon>
    </lineage>
</organism>
<dbReference type="Proteomes" id="UP001332931">
    <property type="component" value="Unassembled WGS sequence"/>
</dbReference>
<comment type="caution">
    <text evidence="2">The sequence shown here is derived from an EMBL/GenBank/DDBJ whole genome shotgun (WGS) entry which is preliminary data.</text>
</comment>
<dbReference type="InterPro" id="IPR004360">
    <property type="entry name" value="Glyas_Fos-R_dOase_dom"/>
</dbReference>
<name>A0ABU7RAN4_9ACTN</name>
<evidence type="ECO:0000259" key="1">
    <source>
        <dbReference type="PROSITE" id="PS51819"/>
    </source>
</evidence>
<dbReference type="RefSeq" id="WP_330958414.1">
    <property type="nucleotide sequence ID" value="NZ_JAZGJQ010000006.1"/>
</dbReference>
<sequence length="128" mass="14643">MRARFLHRCTHVLDKEATIAFYERALGFHVDHEVGPEDGSWTNTFMVNDASPVELELTWNRGRTEPYDNGGRDTHIAFEVDDIEAAHRLHASMGCIDTENPRMGLYFIVDPDGQRIEILSADRKRSRG</sequence>
<dbReference type="Gene3D" id="3.10.180.10">
    <property type="entry name" value="2,3-Dihydroxybiphenyl 1,2-Dioxygenase, domain 1"/>
    <property type="match status" value="1"/>
</dbReference>
<keyword evidence="3" id="KW-1185">Reference proteome</keyword>
<dbReference type="PROSITE" id="PS51819">
    <property type="entry name" value="VOC"/>
    <property type="match status" value="1"/>
</dbReference>
<evidence type="ECO:0000313" key="3">
    <source>
        <dbReference type="Proteomes" id="UP001332931"/>
    </source>
</evidence>
<dbReference type="Pfam" id="PF00903">
    <property type="entry name" value="Glyoxalase"/>
    <property type="match status" value="1"/>
</dbReference>
<protein>
    <submittedName>
        <fullName evidence="2">VOC family protein</fullName>
    </submittedName>
</protein>
<gene>
    <name evidence="2" type="ORF">VXJ25_06595</name>
</gene>
<dbReference type="InterPro" id="IPR037523">
    <property type="entry name" value="VOC_core"/>
</dbReference>
<reference evidence="2 3" key="1">
    <citation type="submission" date="2024-01" db="EMBL/GenBank/DDBJ databases">
        <title>Description of Olsenella sp. nov., isolated from pig feces.</title>
        <authorList>
            <person name="Chang Y.-H."/>
        </authorList>
    </citation>
    <scope>NUCLEOTIDE SEQUENCE [LARGE SCALE GENOMIC DNA]</scope>
    <source>
        <strain evidence="2 3">YH-ols2223</strain>
    </source>
</reference>
<feature type="domain" description="VOC" evidence="1">
    <location>
        <begin position="4"/>
        <end position="128"/>
    </location>
</feature>
<dbReference type="EMBL" id="JAZGJQ010000006">
    <property type="protein sequence ID" value="MEE6147646.1"/>
    <property type="molecule type" value="Genomic_DNA"/>
</dbReference>